<dbReference type="InterPro" id="IPR001564">
    <property type="entry name" value="Nucleoside_diP_kinase"/>
</dbReference>
<dbReference type="PRINTS" id="PR01243">
    <property type="entry name" value="NUCDPKINASE"/>
</dbReference>
<keyword evidence="2 10" id="KW-0808">Transferase</keyword>
<keyword evidence="6 10" id="KW-0067">ATP-binding</keyword>
<keyword evidence="4 10" id="KW-0547">Nucleotide-binding</keyword>
<dbReference type="PROSITE" id="PS00469">
    <property type="entry name" value="NDPK"/>
    <property type="match status" value="1"/>
</dbReference>
<evidence type="ECO:0000256" key="8">
    <source>
        <dbReference type="PROSITE-ProRule" id="PRU00706"/>
    </source>
</evidence>
<sequence>MGDTLRNTRKERDGRRRGEKKKLENPSLELSICEANICNSAIEDGCETSTKCRLVKGIGKVEFRRSDPPFVWRESGKPVRKNHPPVHLDQDSNLDIPVLSSLVQHETSALASYATEVGSTSFNCNCSARTKCKQILFESILPSVSGFTEDQKLELRCEVLTIRDVILANRFYVVRTTSIKFSQESARTFYQEHKNKFFYHRLVSFMTSGSVDVHILARKDAVAAWRVLMGPTKVYQAQFSDPNTIRGSYGISDTRNATHGSDSPESAAREIALLFPTFDLHVWSQYQEPSFRAGKVELCLNTFVHKLLDTARTIKN</sequence>
<organism evidence="13">
    <name type="scientific">Timema monikensis</name>
    <dbReference type="NCBI Taxonomy" id="170555"/>
    <lineage>
        <taxon>Eukaryota</taxon>
        <taxon>Metazoa</taxon>
        <taxon>Ecdysozoa</taxon>
        <taxon>Arthropoda</taxon>
        <taxon>Hexapoda</taxon>
        <taxon>Insecta</taxon>
        <taxon>Pterygota</taxon>
        <taxon>Neoptera</taxon>
        <taxon>Polyneoptera</taxon>
        <taxon>Phasmatodea</taxon>
        <taxon>Timematodea</taxon>
        <taxon>Timematoidea</taxon>
        <taxon>Timematidae</taxon>
        <taxon>Timema</taxon>
    </lineage>
</organism>
<evidence type="ECO:0000256" key="11">
    <source>
        <dbReference type="SAM" id="MobiDB-lite"/>
    </source>
</evidence>
<dbReference type="InterPro" id="IPR037994">
    <property type="entry name" value="NDPk6"/>
</dbReference>
<dbReference type="InterPro" id="IPR036850">
    <property type="entry name" value="NDK-like_dom_sf"/>
</dbReference>
<dbReference type="GO" id="GO:0005524">
    <property type="term" value="F:ATP binding"/>
    <property type="evidence" value="ECO:0007669"/>
    <property type="project" value="UniProtKB-KW"/>
</dbReference>
<comment type="similarity">
    <text evidence="8 9">Belongs to the NDK family.</text>
</comment>
<dbReference type="GO" id="GO:0006183">
    <property type="term" value="P:GTP biosynthetic process"/>
    <property type="evidence" value="ECO:0007669"/>
    <property type="project" value="InterPro"/>
</dbReference>
<evidence type="ECO:0000256" key="10">
    <source>
        <dbReference type="RuleBase" id="RU004013"/>
    </source>
</evidence>
<comment type="cofactor">
    <cofactor evidence="1">
        <name>Mg(2+)</name>
        <dbReference type="ChEBI" id="CHEBI:18420"/>
    </cofactor>
</comment>
<dbReference type="GO" id="GO:0006241">
    <property type="term" value="P:CTP biosynthetic process"/>
    <property type="evidence" value="ECO:0007669"/>
    <property type="project" value="InterPro"/>
</dbReference>
<dbReference type="SUPFAM" id="SSF54919">
    <property type="entry name" value="Nucleoside diphosphate kinase, NDK"/>
    <property type="match status" value="1"/>
</dbReference>
<keyword evidence="5 10" id="KW-0418">Kinase</keyword>
<feature type="domain" description="Nucleoside diphosphate kinase-like" evidence="12">
    <location>
        <begin position="153"/>
        <end position="282"/>
    </location>
</feature>
<dbReference type="InterPro" id="IPR034907">
    <property type="entry name" value="NDK-like_dom"/>
</dbReference>
<dbReference type="InterPro" id="IPR023005">
    <property type="entry name" value="Nucleoside_diP_kinase_AS"/>
</dbReference>
<evidence type="ECO:0000313" key="13">
    <source>
        <dbReference type="EMBL" id="CAD7426692.1"/>
    </source>
</evidence>
<dbReference type="PROSITE" id="PS51374">
    <property type="entry name" value="NDPK_LIKE"/>
    <property type="match status" value="1"/>
</dbReference>
<name>A0A7R9E5B2_9NEOP</name>
<evidence type="ECO:0000256" key="3">
    <source>
        <dbReference type="ARBA" id="ARBA00022723"/>
    </source>
</evidence>
<evidence type="ECO:0000256" key="6">
    <source>
        <dbReference type="ARBA" id="ARBA00022840"/>
    </source>
</evidence>
<dbReference type="EMBL" id="OB793253">
    <property type="protein sequence ID" value="CAD7426692.1"/>
    <property type="molecule type" value="Genomic_DNA"/>
</dbReference>
<reference evidence="13" key="1">
    <citation type="submission" date="2020-11" db="EMBL/GenBank/DDBJ databases">
        <authorList>
            <person name="Tran Van P."/>
        </authorList>
    </citation>
    <scope>NUCLEOTIDE SEQUENCE</scope>
</reference>
<dbReference type="Gene3D" id="3.30.70.141">
    <property type="entry name" value="Nucleoside diphosphate kinase-like domain"/>
    <property type="match status" value="1"/>
</dbReference>
<evidence type="ECO:0000256" key="4">
    <source>
        <dbReference type="ARBA" id="ARBA00022741"/>
    </source>
</evidence>
<feature type="region of interest" description="Disordered" evidence="11">
    <location>
        <begin position="1"/>
        <end position="23"/>
    </location>
</feature>
<protein>
    <recommendedName>
        <fullName evidence="10">Nucleoside diphosphate kinase</fullName>
        <ecNumber evidence="10">2.7.4.6</ecNumber>
    </recommendedName>
</protein>
<dbReference type="PANTHER" id="PTHR46956">
    <property type="entry name" value="NUCLEOSIDE DIPHOSPHATE KINASE 6"/>
    <property type="match status" value="1"/>
</dbReference>
<gene>
    <name evidence="13" type="ORF">TMSB3V08_LOCUS3566</name>
</gene>
<proteinExistence type="inferred from homology"/>
<evidence type="ECO:0000256" key="7">
    <source>
        <dbReference type="ARBA" id="ARBA00022842"/>
    </source>
</evidence>
<keyword evidence="7" id="KW-0460">Magnesium</keyword>
<evidence type="ECO:0000256" key="5">
    <source>
        <dbReference type="ARBA" id="ARBA00022777"/>
    </source>
</evidence>
<comment type="caution">
    <text evidence="8">Lacks conserved residue(s) required for the propagation of feature annotation.</text>
</comment>
<dbReference type="EC" id="2.7.4.6" evidence="10"/>
<accession>A0A7R9E5B2</accession>
<evidence type="ECO:0000256" key="9">
    <source>
        <dbReference type="RuleBase" id="RU004011"/>
    </source>
</evidence>
<evidence type="ECO:0000256" key="1">
    <source>
        <dbReference type="ARBA" id="ARBA00001946"/>
    </source>
</evidence>
<dbReference type="GO" id="GO:0006228">
    <property type="term" value="P:UTP biosynthetic process"/>
    <property type="evidence" value="ECO:0007669"/>
    <property type="project" value="InterPro"/>
</dbReference>
<dbReference type="AlphaFoldDB" id="A0A7R9E5B2"/>
<dbReference type="Pfam" id="PF00334">
    <property type="entry name" value="NDK"/>
    <property type="match status" value="1"/>
</dbReference>
<dbReference type="GO" id="GO:0046872">
    <property type="term" value="F:metal ion binding"/>
    <property type="evidence" value="ECO:0007669"/>
    <property type="project" value="UniProtKB-KW"/>
</dbReference>
<dbReference type="GO" id="GO:0004550">
    <property type="term" value="F:nucleoside diphosphate kinase activity"/>
    <property type="evidence" value="ECO:0007669"/>
    <property type="project" value="UniProtKB-EC"/>
</dbReference>
<comment type="catalytic activity">
    <reaction evidence="10">
        <text>a 2'-deoxyribonucleoside 5'-diphosphate + ATP = a 2'-deoxyribonucleoside 5'-triphosphate + ADP</text>
        <dbReference type="Rhea" id="RHEA:44640"/>
        <dbReference type="ChEBI" id="CHEBI:30616"/>
        <dbReference type="ChEBI" id="CHEBI:61560"/>
        <dbReference type="ChEBI" id="CHEBI:73316"/>
        <dbReference type="ChEBI" id="CHEBI:456216"/>
        <dbReference type="EC" id="2.7.4.6"/>
    </reaction>
</comment>
<dbReference type="PANTHER" id="PTHR46956:SF1">
    <property type="entry name" value="NUCLEOSIDE DIPHOSPHATE KINASE 6"/>
    <property type="match status" value="1"/>
</dbReference>
<evidence type="ECO:0000259" key="12">
    <source>
        <dbReference type="SMART" id="SM00562"/>
    </source>
</evidence>
<keyword evidence="3" id="KW-0479">Metal-binding</keyword>
<evidence type="ECO:0000256" key="2">
    <source>
        <dbReference type="ARBA" id="ARBA00022679"/>
    </source>
</evidence>
<dbReference type="SMART" id="SM00562">
    <property type="entry name" value="NDK"/>
    <property type="match status" value="1"/>
</dbReference>